<feature type="region of interest" description="Disordered" evidence="1">
    <location>
        <begin position="1"/>
        <end position="99"/>
    </location>
</feature>
<evidence type="ECO:0000256" key="1">
    <source>
        <dbReference type="SAM" id="MobiDB-lite"/>
    </source>
</evidence>
<feature type="compositionally biased region" description="Polar residues" evidence="1">
    <location>
        <begin position="157"/>
        <end position="175"/>
    </location>
</feature>
<reference evidence="2" key="1">
    <citation type="submission" date="2018-12" db="EMBL/GenBank/DDBJ databases">
        <authorList>
            <person name="Will S."/>
            <person name="Neumann-Schaal M."/>
            <person name="Henke P."/>
        </authorList>
    </citation>
    <scope>NUCLEOTIDE SEQUENCE</scope>
    <source>
        <strain evidence="2">PCC 7102</strain>
    </source>
</reference>
<accession>A0A433VAI9</accession>
<organism evidence="2 3">
    <name type="scientific">Dulcicalothrix desertica PCC 7102</name>
    <dbReference type="NCBI Taxonomy" id="232991"/>
    <lineage>
        <taxon>Bacteria</taxon>
        <taxon>Bacillati</taxon>
        <taxon>Cyanobacteriota</taxon>
        <taxon>Cyanophyceae</taxon>
        <taxon>Nostocales</taxon>
        <taxon>Calotrichaceae</taxon>
        <taxon>Dulcicalothrix</taxon>
    </lineage>
</organism>
<evidence type="ECO:0000313" key="3">
    <source>
        <dbReference type="Proteomes" id="UP000271624"/>
    </source>
</evidence>
<protein>
    <submittedName>
        <fullName evidence="2">Uncharacterized protein</fullName>
    </submittedName>
</protein>
<sequence>MLIAPLAAASSHATSSTPSEVASTSVVTTDSIPTPNTDVESIGVNSQLPATPDTSSQHDNSTEAQLAAVTASQEPKHTDNSFNSFETPDSSTNESTNDSLAAVELAPPVSRSSSIVEIPAEKSDLIERLKAYKANSITLKDGSIIVAKVAPVLRESSNGNNYSAPSQPTQAQQNPDDPLGSAYPIPMKWISATTESMAPLGGGVRYYRSVPVISPDGRYAVYSRIQLEVKPETHNSRVSSVLFIEDRQTKNLRVLSSTSRNSDVLINVKATPDANGEGTIGVLVPVSWSEKGDRFLARRFEGVMNTSDVSDYAVIWHREKNLTNTVSPAHKETDHEKISILLGWSKAQPNHVLFRAGEMGEEDWALLSVSDDGKTNNANEVDQPVTFGKQATDVWAGPQVAYR</sequence>
<keyword evidence="3" id="KW-1185">Reference proteome</keyword>
<feature type="compositionally biased region" description="Low complexity" evidence="1">
    <location>
        <begin position="1"/>
        <end position="19"/>
    </location>
</feature>
<feature type="compositionally biased region" description="Polar residues" evidence="1">
    <location>
        <begin position="80"/>
        <end position="99"/>
    </location>
</feature>
<reference evidence="2" key="2">
    <citation type="journal article" date="2019" name="Genome Biol. Evol.">
        <title>Day and night: Metabolic profiles and evolutionary relationships of six axenic non-marine cyanobacteria.</title>
        <authorList>
            <person name="Will S.E."/>
            <person name="Henke P."/>
            <person name="Boedeker C."/>
            <person name="Huang S."/>
            <person name="Brinkmann H."/>
            <person name="Rohde M."/>
            <person name="Jarek M."/>
            <person name="Friedl T."/>
            <person name="Seufert S."/>
            <person name="Schumacher M."/>
            <person name="Overmann J."/>
            <person name="Neumann-Schaal M."/>
            <person name="Petersen J."/>
        </authorList>
    </citation>
    <scope>NUCLEOTIDE SEQUENCE [LARGE SCALE GENOMIC DNA]</scope>
    <source>
        <strain evidence="2">PCC 7102</strain>
    </source>
</reference>
<proteinExistence type="predicted"/>
<evidence type="ECO:0000313" key="2">
    <source>
        <dbReference type="EMBL" id="RUT03125.1"/>
    </source>
</evidence>
<dbReference type="AlphaFoldDB" id="A0A433VAI9"/>
<name>A0A433VAI9_9CYAN</name>
<gene>
    <name evidence="2" type="ORF">DSM106972_054330</name>
</gene>
<dbReference type="EMBL" id="RSCL01000014">
    <property type="protein sequence ID" value="RUT03125.1"/>
    <property type="molecule type" value="Genomic_DNA"/>
</dbReference>
<feature type="compositionally biased region" description="Polar residues" evidence="1">
    <location>
        <begin position="20"/>
        <end position="64"/>
    </location>
</feature>
<dbReference type="Proteomes" id="UP000271624">
    <property type="component" value="Unassembled WGS sequence"/>
</dbReference>
<feature type="region of interest" description="Disordered" evidence="1">
    <location>
        <begin position="157"/>
        <end position="182"/>
    </location>
</feature>
<comment type="caution">
    <text evidence="2">The sequence shown here is derived from an EMBL/GenBank/DDBJ whole genome shotgun (WGS) entry which is preliminary data.</text>
</comment>